<dbReference type="GO" id="GO:0016020">
    <property type="term" value="C:membrane"/>
    <property type="evidence" value="ECO:0007669"/>
    <property type="project" value="UniProtKB-SubCell"/>
</dbReference>
<evidence type="ECO:0000256" key="13">
    <source>
        <dbReference type="SAM" id="SignalP"/>
    </source>
</evidence>
<keyword evidence="10" id="KW-0472">Membrane</keyword>
<dbReference type="FunFam" id="3.80.10.10:FF:000041">
    <property type="entry name" value="LRR receptor-like serine/threonine-protein kinase ERECTA"/>
    <property type="match status" value="1"/>
</dbReference>
<evidence type="ECO:0000256" key="3">
    <source>
        <dbReference type="ARBA" id="ARBA00009592"/>
    </source>
</evidence>
<dbReference type="Pfam" id="PF00560">
    <property type="entry name" value="LRR_1"/>
    <property type="match status" value="1"/>
</dbReference>
<dbReference type="Gene3D" id="3.80.10.10">
    <property type="entry name" value="Ribonuclease Inhibitor"/>
    <property type="match status" value="1"/>
</dbReference>
<feature type="region of interest" description="Disordered" evidence="12">
    <location>
        <begin position="420"/>
        <end position="446"/>
    </location>
</feature>
<evidence type="ECO:0000256" key="10">
    <source>
        <dbReference type="ARBA" id="ARBA00023136"/>
    </source>
</evidence>
<evidence type="ECO:0000256" key="2">
    <source>
        <dbReference type="ARBA" id="ARBA00004613"/>
    </source>
</evidence>
<proteinExistence type="inferred from homology"/>
<protein>
    <submittedName>
        <fullName evidence="14">Uncharacterized protein</fullName>
    </submittedName>
</protein>
<dbReference type="InterPro" id="IPR051582">
    <property type="entry name" value="LRR_extensin-like_regulator"/>
</dbReference>
<organism evidence="14 15">
    <name type="scientific">Trapa incisa</name>
    <dbReference type="NCBI Taxonomy" id="236973"/>
    <lineage>
        <taxon>Eukaryota</taxon>
        <taxon>Viridiplantae</taxon>
        <taxon>Streptophyta</taxon>
        <taxon>Embryophyta</taxon>
        <taxon>Tracheophyta</taxon>
        <taxon>Spermatophyta</taxon>
        <taxon>Magnoliopsida</taxon>
        <taxon>eudicotyledons</taxon>
        <taxon>Gunneridae</taxon>
        <taxon>Pentapetalae</taxon>
        <taxon>rosids</taxon>
        <taxon>malvids</taxon>
        <taxon>Myrtales</taxon>
        <taxon>Lythraceae</taxon>
        <taxon>Trapa</taxon>
    </lineage>
</organism>
<dbReference type="EMBL" id="JAXIOK010000024">
    <property type="protein sequence ID" value="KAK4741150.1"/>
    <property type="molecule type" value="Genomic_DNA"/>
</dbReference>
<keyword evidence="6" id="KW-0812">Transmembrane</keyword>
<keyword evidence="15" id="KW-1185">Reference proteome</keyword>
<feature type="chain" id="PRO_5042985205" evidence="13">
    <location>
        <begin position="25"/>
        <end position="446"/>
    </location>
</feature>
<dbReference type="Proteomes" id="UP001345219">
    <property type="component" value="Chromosome 19"/>
</dbReference>
<comment type="caution">
    <text evidence="14">The sequence shown here is derived from an EMBL/GenBank/DDBJ whole genome shotgun (WGS) entry which is preliminary data.</text>
</comment>
<keyword evidence="9" id="KW-1133">Transmembrane helix</keyword>
<keyword evidence="8" id="KW-0677">Repeat</keyword>
<reference evidence="14 15" key="1">
    <citation type="journal article" date="2023" name="Hortic Res">
        <title>Pangenome of water caltrop reveals structural variations and asymmetric subgenome divergence after allopolyploidization.</title>
        <authorList>
            <person name="Zhang X."/>
            <person name="Chen Y."/>
            <person name="Wang L."/>
            <person name="Yuan Y."/>
            <person name="Fang M."/>
            <person name="Shi L."/>
            <person name="Lu R."/>
            <person name="Comes H.P."/>
            <person name="Ma Y."/>
            <person name="Chen Y."/>
            <person name="Huang G."/>
            <person name="Zhou Y."/>
            <person name="Zheng Z."/>
            <person name="Qiu Y."/>
        </authorList>
    </citation>
    <scope>NUCLEOTIDE SEQUENCE [LARGE SCALE GENOMIC DNA]</scope>
    <source>
        <tissue evidence="14">Roots</tissue>
    </source>
</reference>
<evidence type="ECO:0000256" key="1">
    <source>
        <dbReference type="ARBA" id="ARBA00004479"/>
    </source>
</evidence>
<keyword evidence="5" id="KW-0433">Leucine-rich repeat</keyword>
<keyword evidence="11" id="KW-0325">Glycoprotein</keyword>
<keyword evidence="4" id="KW-0964">Secreted</keyword>
<evidence type="ECO:0000256" key="8">
    <source>
        <dbReference type="ARBA" id="ARBA00022737"/>
    </source>
</evidence>
<evidence type="ECO:0000256" key="6">
    <source>
        <dbReference type="ARBA" id="ARBA00022692"/>
    </source>
</evidence>
<evidence type="ECO:0000313" key="14">
    <source>
        <dbReference type="EMBL" id="KAK4741150.1"/>
    </source>
</evidence>
<name>A0AAN7GEV2_9MYRT</name>
<dbReference type="GO" id="GO:0005576">
    <property type="term" value="C:extracellular region"/>
    <property type="evidence" value="ECO:0007669"/>
    <property type="project" value="UniProtKB-SubCell"/>
</dbReference>
<keyword evidence="7 13" id="KW-0732">Signal</keyword>
<dbReference type="PANTHER" id="PTHR32093:SF131">
    <property type="entry name" value="LEUCINE-RICH REPEAT-CONTAINING N-TERMINAL PLANT-TYPE DOMAIN-CONTAINING PROTEIN"/>
    <property type="match status" value="1"/>
</dbReference>
<dbReference type="SUPFAM" id="SSF52058">
    <property type="entry name" value="L domain-like"/>
    <property type="match status" value="1"/>
</dbReference>
<dbReference type="InterPro" id="IPR032675">
    <property type="entry name" value="LRR_dom_sf"/>
</dbReference>
<accession>A0AAN7GEV2</accession>
<evidence type="ECO:0000256" key="7">
    <source>
        <dbReference type="ARBA" id="ARBA00022729"/>
    </source>
</evidence>
<feature type="signal peptide" evidence="13">
    <location>
        <begin position="1"/>
        <end position="24"/>
    </location>
</feature>
<dbReference type="PANTHER" id="PTHR32093">
    <property type="entry name" value="LEUCINE-RICH REPEAT EXTENSIN-LIKE PROTEIN 3-RELATED"/>
    <property type="match status" value="1"/>
</dbReference>
<evidence type="ECO:0000256" key="9">
    <source>
        <dbReference type="ARBA" id="ARBA00022989"/>
    </source>
</evidence>
<comment type="subcellular location">
    <subcellularLocation>
        <location evidence="1">Membrane</location>
        <topology evidence="1">Single-pass type I membrane protein</topology>
    </subcellularLocation>
    <subcellularLocation>
        <location evidence="2">Secreted</location>
    </subcellularLocation>
</comment>
<evidence type="ECO:0000256" key="4">
    <source>
        <dbReference type="ARBA" id="ARBA00022525"/>
    </source>
</evidence>
<gene>
    <name evidence="14" type="ORF">SAY87_024738</name>
</gene>
<sequence length="446" mass="47915">MGTLLSFFASLGLLSLLPLHPNWAAADIGIGGGGEITIGIGGGGGSGSPPASPSPCDCHPSPPLPLVFESKRLEIVYPVIQRFKSRIKYDPLGITKTWVGSDICNKYKGFNCDLMPNQNATALAGVDFNGFLFGGPELVLTGFLDQLPDIAIFHANSNNFTGAIPQGINRLQYLYELDLSNNKYSGEFPTQVIGKGLTFLDLRFNSFSGTVPPQIFAPGQLDVIFINNNGFHAQSLPESIGLTEARYLTFANNMFTGPIPRSIGLASETLREVLFLNNYLSGCLPAEIGLLGRATVFDAGQNQLTGPIPHSFGCLEKMQVLNLAENQLYGTVPEEVCSLPNLMNLSLSWNYFTQVGPACKKLIEKGVLYVSKNCIPGLSDQRSPSECEQFLCKPKLCPLPTSNSNNLPCTKGHLNTMKKNAERPASAAASSPPSPVTYAALVPNRP</sequence>
<dbReference type="AlphaFoldDB" id="A0AAN7GEV2"/>
<evidence type="ECO:0000256" key="12">
    <source>
        <dbReference type="SAM" id="MobiDB-lite"/>
    </source>
</evidence>
<evidence type="ECO:0000256" key="5">
    <source>
        <dbReference type="ARBA" id="ARBA00022614"/>
    </source>
</evidence>
<evidence type="ECO:0000256" key="11">
    <source>
        <dbReference type="ARBA" id="ARBA00023180"/>
    </source>
</evidence>
<comment type="similarity">
    <text evidence="3">Belongs to the RLP family.</text>
</comment>
<evidence type="ECO:0000313" key="15">
    <source>
        <dbReference type="Proteomes" id="UP001345219"/>
    </source>
</evidence>
<dbReference type="InterPro" id="IPR001611">
    <property type="entry name" value="Leu-rich_rpt"/>
</dbReference>